<dbReference type="Pfam" id="PF00078">
    <property type="entry name" value="RVT_1"/>
    <property type="match status" value="1"/>
</dbReference>
<keyword evidence="2" id="KW-0548">Nucleotidyltransferase</keyword>
<gene>
    <name evidence="2" type="primary">RTase_82</name>
    <name evidence="2" type="ORF">TNCV_2562681</name>
</gene>
<dbReference type="InterPro" id="IPR043502">
    <property type="entry name" value="DNA/RNA_pol_sf"/>
</dbReference>
<keyword evidence="3" id="KW-1185">Reference proteome</keyword>
<comment type="caution">
    <text evidence="2">The sequence shown here is derived from an EMBL/GenBank/DDBJ whole genome shotgun (WGS) entry which is preliminary data.</text>
</comment>
<evidence type="ECO:0000313" key="3">
    <source>
        <dbReference type="Proteomes" id="UP000887159"/>
    </source>
</evidence>
<keyword evidence="2" id="KW-0808">Transferase</keyword>
<reference evidence="2" key="1">
    <citation type="submission" date="2020-08" db="EMBL/GenBank/DDBJ databases">
        <title>Multicomponent nature underlies the extraordinary mechanical properties of spider dragline silk.</title>
        <authorList>
            <person name="Kono N."/>
            <person name="Nakamura H."/>
            <person name="Mori M."/>
            <person name="Yoshida Y."/>
            <person name="Ohtoshi R."/>
            <person name="Malay A.D."/>
            <person name="Moran D.A.P."/>
            <person name="Tomita M."/>
            <person name="Numata K."/>
            <person name="Arakawa K."/>
        </authorList>
    </citation>
    <scope>NUCLEOTIDE SEQUENCE</scope>
</reference>
<dbReference type="SUPFAM" id="SSF56672">
    <property type="entry name" value="DNA/RNA polymerases"/>
    <property type="match status" value="1"/>
</dbReference>
<name>A0A8X6R6K0_TRICX</name>
<dbReference type="InterPro" id="IPR000477">
    <property type="entry name" value="RT_dom"/>
</dbReference>
<evidence type="ECO:0000313" key="2">
    <source>
        <dbReference type="EMBL" id="GFX86379.1"/>
    </source>
</evidence>
<sequence length="181" mass="21091">MQELGAALCDTDLRKSPGSDGIHGSMIDHLGLDSQRRLLDIFNNSWKSGRLLRDWKRATVIPIRKPQKDARFPKSYRPIALISISCKIMEKMFLKRLSFYLNFRNLLPRNQYCFKPGHSTTDQVLYFCRSLARFDSCTINPMLYFCQEIRDAHSLKPTHHTVAAFLDFSKAFDTETYYKTL</sequence>
<accession>A0A8X6R6K0</accession>
<dbReference type="AlphaFoldDB" id="A0A8X6R6K0"/>
<dbReference type="GO" id="GO:0003964">
    <property type="term" value="F:RNA-directed DNA polymerase activity"/>
    <property type="evidence" value="ECO:0007669"/>
    <property type="project" value="UniProtKB-KW"/>
</dbReference>
<proteinExistence type="predicted"/>
<evidence type="ECO:0000259" key="1">
    <source>
        <dbReference type="Pfam" id="PF00078"/>
    </source>
</evidence>
<keyword evidence="2" id="KW-0695">RNA-directed DNA polymerase</keyword>
<protein>
    <submittedName>
        <fullName evidence="2">Putative RNA-directed DNA polymerase from transposon BS</fullName>
    </submittedName>
</protein>
<dbReference type="Proteomes" id="UP000887159">
    <property type="component" value="Unassembled WGS sequence"/>
</dbReference>
<feature type="domain" description="Reverse transcriptase" evidence="1">
    <location>
        <begin position="63"/>
        <end position="174"/>
    </location>
</feature>
<organism evidence="2 3">
    <name type="scientific">Trichonephila clavipes</name>
    <name type="common">Golden silk orbweaver</name>
    <name type="synonym">Nephila clavipes</name>
    <dbReference type="NCBI Taxonomy" id="2585209"/>
    <lineage>
        <taxon>Eukaryota</taxon>
        <taxon>Metazoa</taxon>
        <taxon>Ecdysozoa</taxon>
        <taxon>Arthropoda</taxon>
        <taxon>Chelicerata</taxon>
        <taxon>Arachnida</taxon>
        <taxon>Araneae</taxon>
        <taxon>Araneomorphae</taxon>
        <taxon>Entelegynae</taxon>
        <taxon>Araneoidea</taxon>
        <taxon>Nephilidae</taxon>
        <taxon>Trichonephila</taxon>
    </lineage>
</organism>
<dbReference type="EMBL" id="BMAU01021007">
    <property type="protein sequence ID" value="GFX86379.1"/>
    <property type="molecule type" value="Genomic_DNA"/>
</dbReference>
<dbReference type="PANTHER" id="PTHR19446">
    <property type="entry name" value="REVERSE TRANSCRIPTASES"/>
    <property type="match status" value="1"/>
</dbReference>